<organism evidence="1 2">
    <name type="scientific">Pseudomonas khavaziana</name>
    <dbReference type="NCBI Taxonomy" id="2842351"/>
    <lineage>
        <taxon>Bacteria</taxon>
        <taxon>Pseudomonadati</taxon>
        <taxon>Pseudomonadota</taxon>
        <taxon>Gammaproteobacteria</taxon>
        <taxon>Pseudomonadales</taxon>
        <taxon>Pseudomonadaceae</taxon>
        <taxon>Pseudomonas</taxon>
    </lineage>
</organism>
<protein>
    <submittedName>
        <fullName evidence="1">Uncharacterized protein</fullName>
    </submittedName>
</protein>
<name>A0ABZ2DDR7_9PSED</name>
<proteinExistence type="predicted"/>
<sequence>MLSYLGLTGVAIEALLKVVSASGTKAAAPDELNHAKMQAETMASIVLAQAKAQQEQAIALRIACAEEVQIEEFYDVSGSGQLGVSMKDEGVTAGLTGDGRRVTKRIIKFTGNPCPEEIYQDFLFGKSSKAISPDGQ</sequence>
<dbReference type="EMBL" id="CP129946">
    <property type="protein sequence ID" value="WWA75496.1"/>
    <property type="molecule type" value="Genomic_DNA"/>
</dbReference>
<reference evidence="1 2" key="1">
    <citation type="submission" date="2023-07" db="EMBL/GenBank/DDBJ databases">
        <title>Plant endophyte Pseudomonas khavaziana can be used to control wheat stem rot.</title>
        <authorList>
            <person name="Guo S."/>
            <person name="Shen X."/>
        </authorList>
    </citation>
    <scope>NUCLEOTIDE SEQUENCE [LARGE SCALE GENOMIC DNA]</scope>
    <source>
        <strain evidence="1 2">SR9</strain>
    </source>
</reference>
<accession>A0ABZ2DDR7</accession>
<evidence type="ECO:0000313" key="2">
    <source>
        <dbReference type="Proteomes" id="UP001347174"/>
    </source>
</evidence>
<dbReference type="RefSeq" id="WP_338475488.1">
    <property type="nucleotide sequence ID" value="NZ_CP129946.1"/>
</dbReference>
<dbReference type="Proteomes" id="UP001347174">
    <property type="component" value="Chromosome"/>
</dbReference>
<gene>
    <name evidence="1" type="ORF">QYQ93_22225</name>
</gene>
<evidence type="ECO:0000313" key="1">
    <source>
        <dbReference type="EMBL" id="WWA75496.1"/>
    </source>
</evidence>
<keyword evidence="2" id="KW-1185">Reference proteome</keyword>